<comment type="catalytic activity">
    <reaction evidence="1 7">
        <text>dTDP-4-dehydro-6-deoxy-alpha-D-glucose = dTDP-4-dehydro-beta-L-rhamnose</text>
        <dbReference type="Rhea" id="RHEA:16969"/>
        <dbReference type="ChEBI" id="CHEBI:57649"/>
        <dbReference type="ChEBI" id="CHEBI:62830"/>
        <dbReference type="EC" id="5.1.3.13"/>
    </reaction>
</comment>
<dbReference type="PANTHER" id="PTHR21047:SF2">
    <property type="entry name" value="THYMIDINE DIPHOSPHO-4-KETO-RHAMNOSE 3,5-EPIMERASE"/>
    <property type="match status" value="1"/>
</dbReference>
<comment type="pathway">
    <text evidence="7">Carbohydrate biosynthesis; dTDP-L-rhamnose biosynthesis.</text>
</comment>
<dbReference type="GO" id="GO:0008830">
    <property type="term" value="F:dTDP-4-dehydrorhamnose 3,5-epimerase activity"/>
    <property type="evidence" value="ECO:0007669"/>
    <property type="project" value="UniProtKB-UniRule"/>
</dbReference>
<feature type="active site" description="Proton donor" evidence="5">
    <location>
        <position position="132"/>
    </location>
</feature>
<dbReference type="RefSeq" id="WP_102844011.1">
    <property type="nucleotide sequence ID" value="NZ_PDZR01000013.1"/>
</dbReference>
<evidence type="ECO:0000256" key="7">
    <source>
        <dbReference type="RuleBase" id="RU364069"/>
    </source>
</evidence>
<dbReference type="SUPFAM" id="SSF51182">
    <property type="entry name" value="RmlC-like cupins"/>
    <property type="match status" value="1"/>
</dbReference>
<dbReference type="OrthoDB" id="9800680at2"/>
<dbReference type="PANTHER" id="PTHR21047">
    <property type="entry name" value="DTDP-6-DEOXY-D-GLUCOSE-3,5 EPIMERASE"/>
    <property type="match status" value="1"/>
</dbReference>
<dbReference type="InterPro" id="IPR014710">
    <property type="entry name" value="RmlC-like_jellyroll"/>
</dbReference>
<feature type="active site" description="Proton acceptor" evidence="5">
    <location>
        <position position="62"/>
    </location>
</feature>
<evidence type="ECO:0000256" key="5">
    <source>
        <dbReference type="PIRSR" id="PIRSR600888-1"/>
    </source>
</evidence>
<dbReference type="GO" id="GO:0019305">
    <property type="term" value="P:dTDP-rhamnose biosynthetic process"/>
    <property type="evidence" value="ECO:0007669"/>
    <property type="project" value="UniProtKB-UniRule"/>
</dbReference>
<dbReference type="Gene3D" id="2.60.120.10">
    <property type="entry name" value="Jelly Rolls"/>
    <property type="match status" value="1"/>
</dbReference>
<gene>
    <name evidence="8" type="primary">rfbC</name>
    <name evidence="8" type="ORF">CR492_12085</name>
</gene>
<dbReference type="EC" id="5.1.3.13" evidence="3 7"/>
<dbReference type="Pfam" id="PF00908">
    <property type="entry name" value="dTDP_sugar_isom"/>
    <property type="match status" value="1"/>
</dbReference>
<proteinExistence type="inferred from homology"/>
<dbReference type="GO" id="GO:0000271">
    <property type="term" value="P:polysaccharide biosynthetic process"/>
    <property type="evidence" value="ECO:0007669"/>
    <property type="project" value="TreeGrafter"/>
</dbReference>
<organism evidence="8 9">
    <name type="scientific">Methylocella silvestris</name>
    <dbReference type="NCBI Taxonomy" id="199596"/>
    <lineage>
        <taxon>Bacteria</taxon>
        <taxon>Pseudomonadati</taxon>
        <taxon>Pseudomonadota</taxon>
        <taxon>Alphaproteobacteria</taxon>
        <taxon>Hyphomicrobiales</taxon>
        <taxon>Beijerinckiaceae</taxon>
        <taxon>Methylocella</taxon>
    </lineage>
</organism>
<reference evidence="8 9" key="1">
    <citation type="submission" date="2017-10" db="EMBL/GenBank/DDBJ databases">
        <title>Genome announcement of Methylocella silvestris TVC from permafrost.</title>
        <authorList>
            <person name="Wang J."/>
            <person name="Geng K."/>
            <person name="Ul-Haque F."/>
            <person name="Crombie A.T."/>
            <person name="Street L.E."/>
            <person name="Wookey P.A."/>
            <person name="Murrell J.C."/>
            <person name="Pratscher J."/>
        </authorList>
    </citation>
    <scope>NUCLEOTIDE SEQUENCE [LARGE SCALE GENOMIC DNA]</scope>
    <source>
        <strain evidence="8 9">TVC</strain>
    </source>
</reference>
<dbReference type="Proteomes" id="UP000236286">
    <property type="component" value="Unassembled WGS sequence"/>
</dbReference>
<dbReference type="NCBIfam" id="TIGR01221">
    <property type="entry name" value="rmlC"/>
    <property type="match status" value="1"/>
</dbReference>
<evidence type="ECO:0000256" key="6">
    <source>
        <dbReference type="PIRSR" id="PIRSR600888-3"/>
    </source>
</evidence>
<evidence type="ECO:0000256" key="1">
    <source>
        <dbReference type="ARBA" id="ARBA00001298"/>
    </source>
</evidence>
<dbReference type="EMBL" id="PDZR01000013">
    <property type="protein sequence ID" value="PNG25659.1"/>
    <property type="molecule type" value="Genomic_DNA"/>
</dbReference>
<evidence type="ECO:0000313" key="8">
    <source>
        <dbReference type="EMBL" id="PNG25659.1"/>
    </source>
</evidence>
<comment type="function">
    <text evidence="2 7">Catalyzes the epimerization of the C3' and C5'positions of dTDP-6-deoxy-D-xylo-4-hexulose, forming dTDP-6-deoxy-L-lyxo-4-hexulose.</text>
</comment>
<evidence type="ECO:0000256" key="2">
    <source>
        <dbReference type="ARBA" id="ARBA00001997"/>
    </source>
</evidence>
<evidence type="ECO:0000256" key="4">
    <source>
        <dbReference type="ARBA" id="ARBA00019595"/>
    </source>
</evidence>
<dbReference type="CDD" id="cd00438">
    <property type="entry name" value="cupin_RmlC"/>
    <property type="match status" value="1"/>
</dbReference>
<evidence type="ECO:0000256" key="3">
    <source>
        <dbReference type="ARBA" id="ARBA00012098"/>
    </source>
</evidence>
<comment type="similarity">
    <text evidence="7">Belongs to the dTDP-4-dehydrorhamnose 3,5-epimerase family.</text>
</comment>
<protein>
    <recommendedName>
        <fullName evidence="4 7">dTDP-4-dehydrorhamnose 3,5-epimerase</fullName>
        <ecNumber evidence="3 7">5.1.3.13</ecNumber>
    </recommendedName>
    <alternativeName>
        <fullName evidence="7">Thymidine diphospho-4-keto-rhamnose 3,5-epimerase</fullName>
    </alternativeName>
</protein>
<name>A0A2J7TFY3_METSI</name>
<dbReference type="UniPathway" id="UPA00124"/>
<comment type="subunit">
    <text evidence="7">Homodimer.</text>
</comment>
<keyword evidence="7" id="KW-0413">Isomerase</keyword>
<dbReference type="InterPro" id="IPR011051">
    <property type="entry name" value="RmlC_Cupin_sf"/>
</dbReference>
<dbReference type="AlphaFoldDB" id="A0A2J7TFY3"/>
<comment type="caution">
    <text evidence="8">The sequence shown here is derived from an EMBL/GenBank/DDBJ whole genome shotgun (WGS) entry which is preliminary data.</text>
</comment>
<sequence>MDVKTTDLPGVLVLKPRRFADQRGYFVETYNQRTFAEAGVDAQFVQDNQSFSAKAGTIRGLHFQLPPASQAKLVRAVRGAIFDVAVDLRAGSPTYGRWIGETLTAGGGEQLLIPRGFAHAFCTLEDDVEVAYKVDDYYAPTCESGLIWNDRDLKIEWPLEAGGAFLSDKDAKLGRFADFVSPFHFDASAP</sequence>
<accession>A0A2J7TFY3</accession>
<dbReference type="GO" id="GO:0005829">
    <property type="term" value="C:cytosol"/>
    <property type="evidence" value="ECO:0007669"/>
    <property type="project" value="TreeGrafter"/>
</dbReference>
<dbReference type="InterPro" id="IPR000888">
    <property type="entry name" value="RmlC-like"/>
</dbReference>
<feature type="site" description="Participates in a stacking interaction with the thymidine ring of dTDP-4-oxo-6-deoxyglucose" evidence="6">
    <location>
        <position position="138"/>
    </location>
</feature>
<evidence type="ECO:0000313" key="9">
    <source>
        <dbReference type="Proteomes" id="UP000236286"/>
    </source>
</evidence>